<dbReference type="InterPro" id="IPR027619">
    <property type="entry name" value="C-S_lyase_PatB-like"/>
</dbReference>
<keyword evidence="8" id="KW-1185">Reference proteome</keyword>
<evidence type="ECO:0000259" key="6">
    <source>
        <dbReference type="Pfam" id="PF00155"/>
    </source>
</evidence>
<dbReference type="SUPFAM" id="SSF53383">
    <property type="entry name" value="PLP-dependent transferases"/>
    <property type="match status" value="1"/>
</dbReference>
<gene>
    <name evidence="7" type="ORF">GCM10022383_12900</name>
</gene>
<dbReference type="InterPro" id="IPR015424">
    <property type="entry name" value="PyrdxlP-dep_Trfase"/>
</dbReference>
<name>A0ABP7N6V4_9MICO</name>
<evidence type="ECO:0000313" key="7">
    <source>
        <dbReference type="EMBL" id="GAA3935971.1"/>
    </source>
</evidence>
<evidence type="ECO:0000256" key="5">
    <source>
        <dbReference type="ARBA" id="ARBA00037974"/>
    </source>
</evidence>
<dbReference type="NCBIfam" id="TIGR04350">
    <property type="entry name" value="C_S_lyase_PatB"/>
    <property type="match status" value="1"/>
</dbReference>
<dbReference type="RefSeq" id="WP_344818704.1">
    <property type="nucleotide sequence ID" value="NZ_BAABCP010000001.1"/>
</dbReference>
<evidence type="ECO:0000313" key="8">
    <source>
        <dbReference type="Proteomes" id="UP001501591"/>
    </source>
</evidence>
<dbReference type="InterPro" id="IPR004839">
    <property type="entry name" value="Aminotransferase_I/II_large"/>
</dbReference>
<comment type="caution">
    <text evidence="7">The sequence shown here is derived from an EMBL/GenBank/DDBJ whole genome shotgun (WGS) entry which is preliminary data.</text>
</comment>
<dbReference type="EC" id="4.4.1.13" evidence="2"/>
<keyword evidence="7" id="KW-0032">Aminotransferase</keyword>
<comment type="cofactor">
    <cofactor evidence="1">
        <name>pyridoxal 5'-phosphate</name>
        <dbReference type="ChEBI" id="CHEBI:597326"/>
    </cofactor>
</comment>
<accession>A0ABP7N6V4</accession>
<comment type="similarity">
    <text evidence="5">Belongs to the class-II pyridoxal-phosphate-dependent aminotransferase family. MalY/PatB cystathionine beta-lyase subfamily.</text>
</comment>
<evidence type="ECO:0000256" key="3">
    <source>
        <dbReference type="ARBA" id="ARBA00022898"/>
    </source>
</evidence>
<protein>
    <recommendedName>
        <fullName evidence="2">cysteine-S-conjugate beta-lyase</fullName>
        <ecNumber evidence="2">4.4.1.13</ecNumber>
    </recommendedName>
</protein>
<dbReference type="PANTHER" id="PTHR43525">
    <property type="entry name" value="PROTEIN MALY"/>
    <property type="match status" value="1"/>
</dbReference>
<keyword evidence="4" id="KW-0456">Lyase</keyword>
<dbReference type="InterPro" id="IPR015422">
    <property type="entry name" value="PyrdxlP-dep_Trfase_small"/>
</dbReference>
<evidence type="ECO:0000256" key="1">
    <source>
        <dbReference type="ARBA" id="ARBA00001933"/>
    </source>
</evidence>
<evidence type="ECO:0000256" key="4">
    <source>
        <dbReference type="ARBA" id="ARBA00023239"/>
    </source>
</evidence>
<dbReference type="GO" id="GO:0008483">
    <property type="term" value="F:transaminase activity"/>
    <property type="evidence" value="ECO:0007669"/>
    <property type="project" value="UniProtKB-KW"/>
</dbReference>
<dbReference type="InterPro" id="IPR015421">
    <property type="entry name" value="PyrdxlP-dep_Trfase_major"/>
</dbReference>
<dbReference type="CDD" id="cd00609">
    <property type="entry name" value="AAT_like"/>
    <property type="match status" value="1"/>
</dbReference>
<dbReference type="Pfam" id="PF00155">
    <property type="entry name" value="Aminotran_1_2"/>
    <property type="match status" value="1"/>
</dbReference>
<dbReference type="InterPro" id="IPR051798">
    <property type="entry name" value="Class-II_PLP-Dep_Aminotrans"/>
</dbReference>
<feature type="domain" description="Aminotransferase class I/classII large" evidence="6">
    <location>
        <begin position="69"/>
        <end position="386"/>
    </location>
</feature>
<reference evidence="8" key="1">
    <citation type="journal article" date="2019" name="Int. J. Syst. Evol. Microbiol.">
        <title>The Global Catalogue of Microorganisms (GCM) 10K type strain sequencing project: providing services to taxonomists for standard genome sequencing and annotation.</title>
        <authorList>
            <consortium name="The Broad Institute Genomics Platform"/>
            <consortium name="The Broad Institute Genome Sequencing Center for Infectious Disease"/>
            <person name="Wu L."/>
            <person name="Ma J."/>
        </authorList>
    </citation>
    <scope>NUCLEOTIDE SEQUENCE [LARGE SCALE GENOMIC DNA]</scope>
    <source>
        <strain evidence="8">JCM 17024</strain>
    </source>
</reference>
<evidence type="ECO:0000256" key="2">
    <source>
        <dbReference type="ARBA" id="ARBA00012224"/>
    </source>
</evidence>
<dbReference type="Gene3D" id="3.90.1150.10">
    <property type="entry name" value="Aspartate Aminotransferase, domain 1"/>
    <property type="match status" value="1"/>
</dbReference>
<dbReference type="PANTHER" id="PTHR43525:SF1">
    <property type="entry name" value="PROTEIN MALY"/>
    <property type="match status" value="1"/>
</dbReference>
<proteinExistence type="inferred from homology"/>
<organism evidence="7 8">
    <name type="scientific">Microbacterium soli</name>
    <dbReference type="NCBI Taxonomy" id="446075"/>
    <lineage>
        <taxon>Bacteria</taxon>
        <taxon>Bacillati</taxon>
        <taxon>Actinomycetota</taxon>
        <taxon>Actinomycetes</taxon>
        <taxon>Micrococcales</taxon>
        <taxon>Microbacteriaceae</taxon>
        <taxon>Microbacterium</taxon>
    </lineage>
</organism>
<dbReference type="EMBL" id="BAABCP010000001">
    <property type="protein sequence ID" value="GAA3935971.1"/>
    <property type="molecule type" value="Genomic_DNA"/>
</dbReference>
<keyword evidence="3" id="KW-0663">Pyridoxal phosphate</keyword>
<sequence>MSYDFRTTVDRTGTGSAKWEGMRAANPSVPAGISPFSVADLDLPMAPEILAGLRDHLQDAVLGYTVATDDYWDAVTGWFRDRHGWSVEREQIVLAPGVVPAFNTAVRAATAPGDGVIVQTPAYYPFFGAVENNDRVVVRNPLVVRDGRWRIDLDDLAEKAADPRTTALLFCSPHNPTGRVWERDELEAVRRIARENDLTVISDEIHFDLLMPGIRHTVFSTLGEDAAARSIVCTAPSKTFNLAGMATSNIVIADAGLRERYAQEQARTGFFTLNALGFQACRLAYTKAGAWLDGLLDLVHGNHELVRSFLAERMPEVVVHDLEGTYLQWMDFRALGLTAQELQRVHELEALVFFDEGAMFGPEGEGFERMNLAAPRRAVEDALERLARAHGR</sequence>
<dbReference type="Proteomes" id="UP001501591">
    <property type="component" value="Unassembled WGS sequence"/>
</dbReference>
<keyword evidence="7" id="KW-0808">Transferase</keyword>
<dbReference type="Gene3D" id="3.40.640.10">
    <property type="entry name" value="Type I PLP-dependent aspartate aminotransferase-like (Major domain)"/>
    <property type="match status" value="1"/>
</dbReference>